<feature type="compositionally biased region" description="Low complexity" evidence="1">
    <location>
        <begin position="85"/>
        <end position="104"/>
    </location>
</feature>
<feature type="chain" id="PRO_5014688017" description="Chromosome partitioning protein ParB" evidence="2">
    <location>
        <begin position="30"/>
        <end position="120"/>
    </location>
</feature>
<accession>A0A2K8UFR0</accession>
<dbReference type="AlphaFoldDB" id="A0A2K8UFR0"/>
<name>A0A2K8UFR0_9GAMM</name>
<keyword evidence="2" id="KW-0732">Signal</keyword>
<feature type="region of interest" description="Disordered" evidence="1">
    <location>
        <begin position="73"/>
        <end position="120"/>
    </location>
</feature>
<gene>
    <name evidence="3" type="ORF">THSYN_27985</name>
</gene>
<evidence type="ECO:0000313" key="3">
    <source>
        <dbReference type="EMBL" id="AUB84398.1"/>
    </source>
</evidence>
<evidence type="ECO:0000313" key="4">
    <source>
        <dbReference type="Proteomes" id="UP000232638"/>
    </source>
</evidence>
<dbReference type="Proteomes" id="UP000232638">
    <property type="component" value="Chromosome"/>
</dbReference>
<dbReference type="KEGG" id="tsy:THSYN_27985"/>
<dbReference type="RefSeq" id="WP_100922054.1">
    <property type="nucleotide sequence ID" value="NZ_CP020370.1"/>
</dbReference>
<feature type="signal peptide" evidence="2">
    <location>
        <begin position="1"/>
        <end position="29"/>
    </location>
</feature>
<reference evidence="3 4" key="1">
    <citation type="submission" date="2017-03" db="EMBL/GenBank/DDBJ databases">
        <title>Complete genome sequence of Candidatus 'Thiodictyon syntrophicum' sp. nov. strain Cad16T, a photolithoautotroph purple sulfur bacterium isolated from an alpine meromictic lake.</title>
        <authorList>
            <person name="Luedin S.M."/>
            <person name="Pothier J.F."/>
            <person name="Danza F."/>
            <person name="Storelli N."/>
            <person name="Wittwer M."/>
            <person name="Tonolla M."/>
        </authorList>
    </citation>
    <scope>NUCLEOTIDE SEQUENCE [LARGE SCALE GENOMIC DNA]</scope>
    <source>
        <strain evidence="3 4">Cad16T</strain>
    </source>
</reference>
<protein>
    <recommendedName>
        <fullName evidence="5">Chromosome partitioning protein ParB</fullName>
    </recommendedName>
</protein>
<sequence length="120" mass="11874">MKLYSPRFVVIALASAALCGVLVSVPAGAADSACKGLEEAKCAAMDGCAWTKEYTRKDGKTVAGHCKKASVPGAKATTKDKGSTPPADMGTGMAPAGTATGKAPVGMGTGAGQMPMQKAP</sequence>
<dbReference type="OrthoDB" id="346235at2"/>
<dbReference type="EMBL" id="CP020370">
    <property type="protein sequence ID" value="AUB84398.1"/>
    <property type="molecule type" value="Genomic_DNA"/>
</dbReference>
<evidence type="ECO:0000256" key="2">
    <source>
        <dbReference type="SAM" id="SignalP"/>
    </source>
</evidence>
<keyword evidence="4" id="KW-1185">Reference proteome</keyword>
<organism evidence="3 4">
    <name type="scientific">Candidatus Thiodictyon syntrophicum</name>
    <dbReference type="NCBI Taxonomy" id="1166950"/>
    <lineage>
        <taxon>Bacteria</taxon>
        <taxon>Pseudomonadati</taxon>
        <taxon>Pseudomonadota</taxon>
        <taxon>Gammaproteobacteria</taxon>
        <taxon>Chromatiales</taxon>
        <taxon>Chromatiaceae</taxon>
        <taxon>Thiodictyon</taxon>
    </lineage>
</organism>
<evidence type="ECO:0000256" key="1">
    <source>
        <dbReference type="SAM" id="MobiDB-lite"/>
    </source>
</evidence>
<evidence type="ECO:0008006" key="5">
    <source>
        <dbReference type="Google" id="ProtNLM"/>
    </source>
</evidence>
<proteinExistence type="predicted"/>